<dbReference type="Gene3D" id="1.10.150.730">
    <property type="match status" value="1"/>
</dbReference>
<accession>A0A5C0UGQ5</accession>
<dbReference type="GO" id="GO:0008967">
    <property type="term" value="F:phosphoglycolate phosphatase activity"/>
    <property type="evidence" value="ECO:0007669"/>
    <property type="project" value="UniProtKB-EC"/>
</dbReference>
<sequence length="193" mass="22021">MGSSEILKPKLVCWDWSGTIIKSDNLNYFINNYLFWKNELDVFPFSQKEKMKKAWFSFDKSMKSKIQREYKNVEERVEPCINPYALGLIDFFADHEIKQGVVSLASSKQIKVHLGLLGLMQFDFILGSDSGKSPKPDPSTLIDIAESLKIDPRNIWVIGDSELDMDLAKNSGGFGIRVESGLKPVWDMIDKCF</sequence>
<dbReference type="GO" id="GO:0006281">
    <property type="term" value="P:DNA repair"/>
    <property type="evidence" value="ECO:0007669"/>
    <property type="project" value="TreeGrafter"/>
</dbReference>
<comment type="similarity">
    <text evidence="3">Belongs to the HAD-like hydrolase superfamily. CbbY/CbbZ/Gph/YieH family.</text>
</comment>
<comment type="pathway">
    <text evidence="2">Organic acid metabolism; glycolate biosynthesis; glycolate from 2-phosphoglycolate: step 1/1.</text>
</comment>
<dbReference type="InterPro" id="IPR041492">
    <property type="entry name" value="HAD_2"/>
</dbReference>
<dbReference type="Proteomes" id="UP000324924">
    <property type="component" value="Chromosome"/>
</dbReference>
<dbReference type="SUPFAM" id="SSF56784">
    <property type="entry name" value="HAD-like"/>
    <property type="match status" value="1"/>
</dbReference>
<dbReference type="InterPro" id="IPR006439">
    <property type="entry name" value="HAD-SF_hydro_IA"/>
</dbReference>
<reference evidence="5 6" key="1">
    <citation type="submission" date="2019-08" db="EMBL/GenBank/DDBJ databases">
        <title>Highly reduced genomes of protist endosymbionts show evolutionary convergence.</title>
        <authorList>
            <person name="George E."/>
            <person name="Husnik F."/>
            <person name="Tashyreva D."/>
            <person name="Prokopchuk G."/>
            <person name="Horak A."/>
            <person name="Kwong W.K."/>
            <person name="Lukes J."/>
            <person name="Keeling P.J."/>
        </authorList>
    </citation>
    <scope>NUCLEOTIDE SEQUENCE [LARGE SCALE GENOMIC DNA]</scope>
    <source>
        <strain evidence="5">1604HC</strain>
    </source>
</reference>
<dbReference type="OrthoDB" id="9782449at2"/>
<dbReference type="Pfam" id="PF13419">
    <property type="entry name" value="HAD_2"/>
    <property type="match status" value="1"/>
</dbReference>
<evidence type="ECO:0000313" key="6">
    <source>
        <dbReference type="Proteomes" id="UP000324924"/>
    </source>
</evidence>
<dbReference type="EC" id="3.1.3.18" evidence="4"/>
<evidence type="ECO:0000256" key="1">
    <source>
        <dbReference type="ARBA" id="ARBA00000830"/>
    </source>
</evidence>
<dbReference type="SFLD" id="SFLDG01129">
    <property type="entry name" value="C1.5:_HAD__Beta-PGM__Phosphata"/>
    <property type="match status" value="1"/>
</dbReference>
<dbReference type="InterPro" id="IPR036412">
    <property type="entry name" value="HAD-like_sf"/>
</dbReference>
<comment type="catalytic activity">
    <reaction evidence="1">
        <text>2-phosphoglycolate + H2O = glycolate + phosphate</text>
        <dbReference type="Rhea" id="RHEA:14369"/>
        <dbReference type="ChEBI" id="CHEBI:15377"/>
        <dbReference type="ChEBI" id="CHEBI:29805"/>
        <dbReference type="ChEBI" id="CHEBI:43474"/>
        <dbReference type="ChEBI" id="CHEBI:58033"/>
        <dbReference type="EC" id="3.1.3.18"/>
    </reaction>
</comment>
<dbReference type="GO" id="GO:0005829">
    <property type="term" value="C:cytosol"/>
    <property type="evidence" value="ECO:0007669"/>
    <property type="project" value="TreeGrafter"/>
</dbReference>
<evidence type="ECO:0000256" key="4">
    <source>
        <dbReference type="ARBA" id="ARBA00013078"/>
    </source>
</evidence>
<dbReference type="RefSeq" id="WP_148972010.1">
    <property type="nucleotide sequence ID" value="NZ_CP043314.1"/>
</dbReference>
<evidence type="ECO:0000256" key="3">
    <source>
        <dbReference type="ARBA" id="ARBA00006171"/>
    </source>
</evidence>
<dbReference type="InterPro" id="IPR023214">
    <property type="entry name" value="HAD_sf"/>
</dbReference>
<proteinExistence type="inferred from homology"/>
<dbReference type="EMBL" id="CP043314">
    <property type="protein sequence ID" value="QEK38887.1"/>
    <property type="molecule type" value="Genomic_DNA"/>
</dbReference>
<name>A0A5C0UGQ5_9PROT</name>
<gene>
    <name evidence="5" type="ORF">FZC36_00330</name>
</gene>
<evidence type="ECO:0000313" key="5">
    <source>
        <dbReference type="EMBL" id="QEK38887.1"/>
    </source>
</evidence>
<dbReference type="Gene3D" id="3.40.50.1000">
    <property type="entry name" value="HAD superfamily/HAD-like"/>
    <property type="match status" value="1"/>
</dbReference>
<keyword evidence="5" id="KW-0378">Hydrolase</keyword>
<dbReference type="PANTHER" id="PTHR43434:SF1">
    <property type="entry name" value="PHOSPHOGLYCOLATE PHOSPHATASE"/>
    <property type="match status" value="1"/>
</dbReference>
<protein>
    <recommendedName>
        <fullName evidence="4">phosphoglycolate phosphatase</fullName>
        <ecNumber evidence="4">3.1.3.18</ecNumber>
    </recommendedName>
</protein>
<dbReference type="CDD" id="cd01427">
    <property type="entry name" value="HAD_like"/>
    <property type="match status" value="1"/>
</dbReference>
<dbReference type="AlphaFoldDB" id="A0A5C0UGQ5"/>
<evidence type="ECO:0000256" key="2">
    <source>
        <dbReference type="ARBA" id="ARBA00004818"/>
    </source>
</evidence>
<organism evidence="5 6">
    <name type="scientific">Candidatus Nesciobacter abundans</name>
    <dbReference type="NCBI Taxonomy" id="2601668"/>
    <lineage>
        <taxon>Bacteria</taxon>
        <taxon>Pseudomonadati</taxon>
        <taxon>Pseudomonadota</taxon>
        <taxon>Alphaproteobacteria</taxon>
        <taxon>Holosporales</taxon>
        <taxon>Holosporaceae</taxon>
        <taxon>Candidatus Nesciobacter</taxon>
    </lineage>
</organism>
<dbReference type="InterPro" id="IPR050155">
    <property type="entry name" value="HAD-like_hydrolase_sf"/>
</dbReference>
<dbReference type="PANTHER" id="PTHR43434">
    <property type="entry name" value="PHOSPHOGLYCOLATE PHOSPHATASE"/>
    <property type="match status" value="1"/>
</dbReference>
<dbReference type="SFLD" id="SFLDS00003">
    <property type="entry name" value="Haloacid_Dehalogenase"/>
    <property type="match status" value="1"/>
</dbReference>
<dbReference type="KEGG" id="nabu:FZC36_00330"/>
<keyword evidence="6" id="KW-1185">Reference proteome</keyword>
<dbReference type="NCBIfam" id="TIGR01549">
    <property type="entry name" value="HAD-SF-IA-v1"/>
    <property type="match status" value="1"/>
</dbReference>